<feature type="domain" description="HTH marR-type" evidence="3">
    <location>
        <begin position="1"/>
        <end position="155"/>
    </location>
</feature>
<dbReference type="PANTHER" id="PTHR33164">
    <property type="entry name" value="TRANSCRIPTIONAL REGULATOR, MARR FAMILY"/>
    <property type="match status" value="1"/>
</dbReference>
<sequence>MDKHYLEHFFERTGKLKGYEVANFTLPLTLIYKNMFNETEHLLKTKFNMIHSELDVLAALYFNGKVLSPTELYAATVFSSGGMTKVLKKLEASGLISRVPCAKDKRSTLVKIEKQGEELVEDSLQEVLQTRKPMFDILSHKEQEDLKKILKKLTLHLSDK</sequence>
<evidence type="ECO:0000256" key="2">
    <source>
        <dbReference type="ARBA" id="ARBA00023163"/>
    </source>
</evidence>
<keyword evidence="1" id="KW-0805">Transcription regulation</keyword>
<dbReference type="GO" id="GO:0006950">
    <property type="term" value="P:response to stress"/>
    <property type="evidence" value="ECO:0007669"/>
    <property type="project" value="TreeGrafter"/>
</dbReference>
<gene>
    <name evidence="4" type="ORF">CRV04_11625</name>
</gene>
<dbReference type="RefSeq" id="WP_128997026.1">
    <property type="nucleotide sequence ID" value="NZ_PDKN01000010.1"/>
</dbReference>
<protein>
    <submittedName>
        <fullName evidence="4">MarR family transcriptional regulator</fullName>
    </submittedName>
</protein>
<evidence type="ECO:0000259" key="3">
    <source>
        <dbReference type="PROSITE" id="PS50995"/>
    </source>
</evidence>
<dbReference type="PROSITE" id="PS50995">
    <property type="entry name" value="HTH_MARR_2"/>
    <property type="match status" value="1"/>
</dbReference>
<dbReference type="GO" id="GO:0003700">
    <property type="term" value="F:DNA-binding transcription factor activity"/>
    <property type="evidence" value="ECO:0007669"/>
    <property type="project" value="InterPro"/>
</dbReference>
<keyword evidence="5" id="KW-1185">Reference proteome</keyword>
<proteinExistence type="predicted"/>
<reference evidence="4 5" key="1">
    <citation type="submission" date="2017-10" db="EMBL/GenBank/DDBJ databases">
        <title>Genomics of the genus Arcobacter.</title>
        <authorList>
            <person name="Perez-Cataluna A."/>
            <person name="Figueras M.J."/>
        </authorList>
    </citation>
    <scope>NUCLEOTIDE SEQUENCE [LARGE SCALE GENOMIC DNA]</scope>
    <source>
        <strain evidence="4 5">CECT 8987</strain>
    </source>
</reference>
<evidence type="ECO:0000313" key="5">
    <source>
        <dbReference type="Proteomes" id="UP000290657"/>
    </source>
</evidence>
<dbReference type="SUPFAM" id="SSF46785">
    <property type="entry name" value="Winged helix' DNA-binding domain"/>
    <property type="match status" value="1"/>
</dbReference>
<evidence type="ECO:0000256" key="1">
    <source>
        <dbReference type="ARBA" id="ARBA00023015"/>
    </source>
</evidence>
<dbReference type="InterPro" id="IPR039422">
    <property type="entry name" value="MarR/SlyA-like"/>
</dbReference>
<dbReference type="SMART" id="SM00347">
    <property type="entry name" value="HTH_MARR"/>
    <property type="match status" value="1"/>
</dbReference>
<dbReference type="PRINTS" id="PR00598">
    <property type="entry name" value="HTHMARR"/>
</dbReference>
<evidence type="ECO:0000313" key="4">
    <source>
        <dbReference type="EMBL" id="RXJ54436.1"/>
    </source>
</evidence>
<comment type="caution">
    <text evidence="4">The sequence shown here is derived from an EMBL/GenBank/DDBJ whole genome shotgun (WGS) entry which is preliminary data.</text>
</comment>
<dbReference type="OrthoDB" id="5343771at2"/>
<dbReference type="InterPro" id="IPR000835">
    <property type="entry name" value="HTH_MarR-typ"/>
</dbReference>
<accession>A0A4V1LNN1</accession>
<dbReference type="InterPro" id="IPR036388">
    <property type="entry name" value="WH-like_DNA-bd_sf"/>
</dbReference>
<dbReference type="AlphaFoldDB" id="A0A4V1LNN1"/>
<name>A0A4V1LNN1_9BACT</name>
<dbReference type="PANTHER" id="PTHR33164:SF56">
    <property type="entry name" value="HTH-TYPE TRANSCRIPTIONAL REGULATOR MHQR"/>
    <property type="match status" value="1"/>
</dbReference>
<dbReference type="InterPro" id="IPR036390">
    <property type="entry name" value="WH_DNA-bd_sf"/>
</dbReference>
<dbReference type="EMBL" id="PDKN01000010">
    <property type="protein sequence ID" value="RXJ54436.1"/>
    <property type="molecule type" value="Genomic_DNA"/>
</dbReference>
<organism evidence="4 5">
    <name type="scientific">Candidatus Marinarcus aquaticus</name>
    <dbReference type="NCBI Taxonomy" id="2044504"/>
    <lineage>
        <taxon>Bacteria</taxon>
        <taxon>Pseudomonadati</taxon>
        <taxon>Campylobacterota</taxon>
        <taxon>Epsilonproteobacteria</taxon>
        <taxon>Campylobacterales</taxon>
        <taxon>Arcobacteraceae</taxon>
        <taxon>Candidatus Marinarcus</taxon>
    </lineage>
</organism>
<dbReference type="Pfam" id="PF12802">
    <property type="entry name" value="MarR_2"/>
    <property type="match status" value="1"/>
</dbReference>
<dbReference type="Gene3D" id="1.10.10.10">
    <property type="entry name" value="Winged helix-like DNA-binding domain superfamily/Winged helix DNA-binding domain"/>
    <property type="match status" value="1"/>
</dbReference>
<dbReference type="Proteomes" id="UP000290657">
    <property type="component" value="Unassembled WGS sequence"/>
</dbReference>
<keyword evidence="2" id="KW-0804">Transcription</keyword>